<evidence type="ECO:0000313" key="3">
    <source>
        <dbReference type="Proteomes" id="UP000681041"/>
    </source>
</evidence>
<dbReference type="InterPro" id="IPR036809">
    <property type="entry name" value="AF1782-like_sf"/>
</dbReference>
<organism evidence="2 3">
    <name type="scientific">Methanobacterium alkalithermotolerans</name>
    <dbReference type="NCBI Taxonomy" id="2731220"/>
    <lineage>
        <taxon>Archaea</taxon>
        <taxon>Methanobacteriati</taxon>
        <taxon>Methanobacteriota</taxon>
        <taxon>Methanomada group</taxon>
        <taxon>Methanobacteria</taxon>
        <taxon>Methanobacteriales</taxon>
        <taxon>Methanobacteriaceae</taxon>
        <taxon>Methanobacterium</taxon>
    </lineage>
</organism>
<dbReference type="OrthoDB" id="148073at2157"/>
<evidence type="ECO:0000259" key="1">
    <source>
        <dbReference type="Pfam" id="PF04010"/>
    </source>
</evidence>
<feature type="domain" description="DUF357" evidence="1">
    <location>
        <begin position="10"/>
        <end position="73"/>
    </location>
</feature>
<dbReference type="AlphaFoldDB" id="A0A8T8K983"/>
<keyword evidence="3" id="KW-1185">Reference proteome</keyword>
<dbReference type="EMBL" id="CP058560">
    <property type="protein sequence ID" value="QUH23673.1"/>
    <property type="molecule type" value="Genomic_DNA"/>
</dbReference>
<sequence>MEYEERIKKDVDLLKKNLKEIQSLDFTAKEKEIIERAENYQEDTLYYLEKKDFITSFGCITYAHGLIDSLRIIYDLI</sequence>
<dbReference type="KEGG" id="meme:HYG87_07810"/>
<dbReference type="Gene3D" id="1.20.1270.90">
    <property type="entry name" value="AF1782-like"/>
    <property type="match status" value="1"/>
</dbReference>
<dbReference type="SUPFAM" id="SSF158372">
    <property type="entry name" value="AF1782-like"/>
    <property type="match status" value="1"/>
</dbReference>
<dbReference type="InterPro" id="IPR023140">
    <property type="entry name" value="DUF357"/>
</dbReference>
<proteinExistence type="predicted"/>
<dbReference type="Proteomes" id="UP000681041">
    <property type="component" value="Chromosome"/>
</dbReference>
<evidence type="ECO:0000313" key="2">
    <source>
        <dbReference type="EMBL" id="QUH23673.1"/>
    </source>
</evidence>
<dbReference type="Pfam" id="PF04010">
    <property type="entry name" value="DUF357"/>
    <property type="match status" value="1"/>
</dbReference>
<dbReference type="RefSeq" id="WP_211532629.1">
    <property type="nucleotide sequence ID" value="NZ_CP058560.1"/>
</dbReference>
<gene>
    <name evidence="2" type="ORF">HYG87_07810</name>
</gene>
<protein>
    <submittedName>
        <fullName evidence="2">DUF357 domain-containing protein</fullName>
    </submittedName>
</protein>
<name>A0A8T8K983_9EURY</name>
<reference evidence="2" key="1">
    <citation type="submission" date="2020-07" db="EMBL/GenBank/DDBJ databases">
        <title>Methanobacterium. sp. MethCan genome.</title>
        <authorList>
            <person name="Postec A."/>
            <person name="Quemeneur M."/>
        </authorList>
    </citation>
    <scope>NUCLEOTIDE SEQUENCE</scope>
    <source>
        <strain evidence="2">MethCAN</strain>
    </source>
</reference>
<dbReference type="GeneID" id="64820661"/>
<accession>A0A8T8K983</accession>